<evidence type="ECO:0008006" key="3">
    <source>
        <dbReference type="Google" id="ProtNLM"/>
    </source>
</evidence>
<dbReference type="InterPro" id="IPR008792">
    <property type="entry name" value="PQQD"/>
</dbReference>
<organism evidence="1 2">
    <name type="scientific">Sinosporangium siamense</name>
    <dbReference type="NCBI Taxonomy" id="1367973"/>
    <lineage>
        <taxon>Bacteria</taxon>
        <taxon>Bacillati</taxon>
        <taxon>Actinomycetota</taxon>
        <taxon>Actinomycetes</taxon>
        <taxon>Streptosporangiales</taxon>
        <taxon>Streptosporangiaceae</taxon>
        <taxon>Sinosporangium</taxon>
    </lineage>
</organism>
<dbReference type="NCBIfam" id="NF033530">
    <property type="entry name" value="lasso_PqqD_Strm"/>
    <property type="match status" value="1"/>
</dbReference>
<protein>
    <recommendedName>
        <fullName evidence="3">Lasso peptide biosynthesis PqqD family chaperone</fullName>
    </recommendedName>
</protein>
<reference evidence="1" key="1">
    <citation type="submission" date="2021-01" db="EMBL/GenBank/DDBJ databases">
        <title>Whole genome shotgun sequence of Sinosporangium siamense NBRC 109515.</title>
        <authorList>
            <person name="Komaki H."/>
            <person name="Tamura T."/>
        </authorList>
    </citation>
    <scope>NUCLEOTIDE SEQUENCE</scope>
    <source>
        <strain evidence="1">NBRC 109515</strain>
    </source>
</reference>
<dbReference type="RefSeq" id="WP_204030063.1">
    <property type="nucleotide sequence ID" value="NZ_BOOW01000032.1"/>
</dbReference>
<comment type="caution">
    <text evidence="1">The sequence shown here is derived from an EMBL/GenBank/DDBJ whole genome shotgun (WGS) entry which is preliminary data.</text>
</comment>
<dbReference type="EMBL" id="BOOW01000032">
    <property type="protein sequence ID" value="GII95026.1"/>
    <property type="molecule type" value="Genomic_DNA"/>
</dbReference>
<dbReference type="AlphaFoldDB" id="A0A919V983"/>
<evidence type="ECO:0000313" key="2">
    <source>
        <dbReference type="Proteomes" id="UP000606172"/>
    </source>
</evidence>
<dbReference type="Gene3D" id="1.10.10.1150">
    <property type="entry name" value="Coenzyme PQQ synthesis protein D (PqqD)"/>
    <property type="match status" value="1"/>
</dbReference>
<dbReference type="InterPro" id="IPR041881">
    <property type="entry name" value="PqqD_sf"/>
</dbReference>
<accession>A0A919V983</accession>
<dbReference type="Proteomes" id="UP000606172">
    <property type="component" value="Unassembled WGS sequence"/>
</dbReference>
<gene>
    <name evidence="1" type="ORF">Ssi02_52570</name>
</gene>
<dbReference type="Pfam" id="PF05402">
    <property type="entry name" value="PqqD"/>
    <property type="match status" value="1"/>
</dbReference>
<keyword evidence="2" id="KW-1185">Reference proteome</keyword>
<name>A0A919V983_9ACTN</name>
<sequence length="83" mass="9199">MKLAQNISFVETEYGGVLLDGRRGKYWQLNETAAIVVKSVVQGEDLDGATRRLTEEFEVEAALAREDVEDIVGDLSDKGLLTR</sequence>
<evidence type="ECO:0000313" key="1">
    <source>
        <dbReference type="EMBL" id="GII95026.1"/>
    </source>
</evidence>
<proteinExistence type="predicted"/>